<dbReference type="STRING" id="1802521.A2893_03570"/>
<comment type="caution">
    <text evidence="2">The sequence shown here is derived from an EMBL/GenBank/DDBJ whole genome shotgun (WGS) entry which is preliminary data.</text>
</comment>
<protein>
    <submittedName>
        <fullName evidence="2">Uncharacterized protein</fullName>
    </submittedName>
</protein>
<gene>
    <name evidence="2" type="ORF">A2893_03570</name>
</gene>
<organism evidence="2 3">
    <name type="scientific">Candidatus Woesebacteria bacterium RIFCSPLOWO2_01_FULL_39_25</name>
    <dbReference type="NCBI Taxonomy" id="1802521"/>
    <lineage>
        <taxon>Bacteria</taxon>
        <taxon>Candidatus Woeseibacteriota</taxon>
    </lineage>
</organism>
<keyword evidence="1" id="KW-0472">Membrane</keyword>
<dbReference type="Proteomes" id="UP000176725">
    <property type="component" value="Unassembled WGS sequence"/>
</dbReference>
<dbReference type="EMBL" id="MGHH01000013">
    <property type="protein sequence ID" value="OGM64176.1"/>
    <property type="molecule type" value="Genomic_DNA"/>
</dbReference>
<sequence length="189" mass="20775">MKVRGFSPIIILTILLAIVITAGASYYIGVNKAGSKSTPIPAPTINKNKPCTQEAKVCPDGTSVGRVGPNCEFAPCPATETSQDSSKPGWKLYSNKKYGFQISYPDSYQALEDEENLYGWPNAVVLLYSGGQSYDLPIEAWNTKAEYEAKYKTTPNLTVKEVNGKFITLLNANFEEEVDEIIDTFKALE</sequence>
<reference evidence="2 3" key="1">
    <citation type="journal article" date="2016" name="Nat. Commun.">
        <title>Thousands of microbial genomes shed light on interconnected biogeochemical processes in an aquifer system.</title>
        <authorList>
            <person name="Anantharaman K."/>
            <person name="Brown C.T."/>
            <person name="Hug L.A."/>
            <person name="Sharon I."/>
            <person name="Castelle C.J."/>
            <person name="Probst A.J."/>
            <person name="Thomas B.C."/>
            <person name="Singh A."/>
            <person name="Wilkins M.J."/>
            <person name="Karaoz U."/>
            <person name="Brodie E.L."/>
            <person name="Williams K.H."/>
            <person name="Hubbard S.S."/>
            <person name="Banfield J.F."/>
        </authorList>
    </citation>
    <scope>NUCLEOTIDE SEQUENCE [LARGE SCALE GENOMIC DNA]</scope>
</reference>
<accession>A0A1F8BJD7</accession>
<name>A0A1F8BJD7_9BACT</name>
<evidence type="ECO:0000313" key="3">
    <source>
        <dbReference type="Proteomes" id="UP000176725"/>
    </source>
</evidence>
<proteinExistence type="predicted"/>
<dbReference type="AlphaFoldDB" id="A0A1F8BJD7"/>
<evidence type="ECO:0000313" key="2">
    <source>
        <dbReference type="EMBL" id="OGM64176.1"/>
    </source>
</evidence>
<keyword evidence="1" id="KW-0812">Transmembrane</keyword>
<feature type="transmembrane region" description="Helical" evidence="1">
    <location>
        <begin position="6"/>
        <end position="28"/>
    </location>
</feature>
<evidence type="ECO:0000256" key="1">
    <source>
        <dbReference type="SAM" id="Phobius"/>
    </source>
</evidence>
<keyword evidence="1" id="KW-1133">Transmembrane helix</keyword>